<dbReference type="SUPFAM" id="SSF103473">
    <property type="entry name" value="MFS general substrate transporter"/>
    <property type="match status" value="1"/>
</dbReference>
<keyword evidence="3" id="KW-1185">Reference proteome</keyword>
<evidence type="ECO:0008006" key="4">
    <source>
        <dbReference type="Google" id="ProtNLM"/>
    </source>
</evidence>
<accession>A0A5N1J5A7</accession>
<dbReference type="AlphaFoldDB" id="A0A5N1J5A7"/>
<keyword evidence="1" id="KW-1133">Transmembrane helix</keyword>
<feature type="transmembrane region" description="Helical" evidence="1">
    <location>
        <begin position="66"/>
        <end position="85"/>
    </location>
</feature>
<evidence type="ECO:0000256" key="1">
    <source>
        <dbReference type="SAM" id="Phobius"/>
    </source>
</evidence>
<comment type="caution">
    <text evidence="2">The sequence shown here is derived from an EMBL/GenBank/DDBJ whole genome shotgun (WGS) entry which is preliminary data.</text>
</comment>
<keyword evidence="1" id="KW-0472">Membrane</keyword>
<proteinExistence type="predicted"/>
<feature type="transmembrane region" description="Helical" evidence="1">
    <location>
        <begin position="97"/>
        <end position="117"/>
    </location>
</feature>
<sequence>MGLHTQQWALIFFGLAASVGLFMLLRYYRKLPRRNLTMLIHGILAAAGICLLFYSSAFERNADVPYLSIFFFILAVFGGITMAMWDKIMNRKLPRFFPLFHAGAAMSGIISLIIHLLNH</sequence>
<dbReference type="Proteomes" id="UP000326570">
    <property type="component" value="Unassembled WGS sequence"/>
</dbReference>
<reference evidence="2 3" key="1">
    <citation type="submission" date="2019-09" db="EMBL/GenBank/DDBJ databases">
        <title>Genome sequence of Adhaeribacter sp. M2.</title>
        <authorList>
            <person name="Srinivasan S."/>
        </authorList>
    </citation>
    <scope>NUCLEOTIDE SEQUENCE [LARGE SCALE GENOMIC DNA]</scope>
    <source>
        <strain evidence="2 3">M2</strain>
    </source>
</reference>
<dbReference type="EMBL" id="VTWT01000001">
    <property type="protein sequence ID" value="KAA9345907.1"/>
    <property type="molecule type" value="Genomic_DNA"/>
</dbReference>
<dbReference type="InterPro" id="IPR036259">
    <property type="entry name" value="MFS_trans_sf"/>
</dbReference>
<name>A0A5N1J5A7_9BACT</name>
<feature type="transmembrane region" description="Helical" evidence="1">
    <location>
        <begin position="6"/>
        <end position="24"/>
    </location>
</feature>
<keyword evidence="1" id="KW-0812">Transmembrane</keyword>
<organism evidence="2 3">
    <name type="scientific">Adhaeribacter soli</name>
    <dbReference type="NCBI Taxonomy" id="2607655"/>
    <lineage>
        <taxon>Bacteria</taxon>
        <taxon>Pseudomonadati</taxon>
        <taxon>Bacteroidota</taxon>
        <taxon>Cytophagia</taxon>
        <taxon>Cytophagales</taxon>
        <taxon>Hymenobacteraceae</taxon>
        <taxon>Adhaeribacter</taxon>
    </lineage>
</organism>
<feature type="transmembrane region" description="Helical" evidence="1">
    <location>
        <begin position="36"/>
        <end position="54"/>
    </location>
</feature>
<dbReference type="RefSeq" id="WP_150902050.1">
    <property type="nucleotide sequence ID" value="NZ_VTWT01000001.1"/>
</dbReference>
<gene>
    <name evidence="2" type="ORF">F0P94_02155</name>
</gene>
<protein>
    <recommendedName>
        <fullName evidence="4">DUF2306 domain-containing protein</fullName>
    </recommendedName>
</protein>
<evidence type="ECO:0000313" key="2">
    <source>
        <dbReference type="EMBL" id="KAA9345907.1"/>
    </source>
</evidence>
<evidence type="ECO:0000313" key="3">
    <source>
        <dbReference type="Proteomes" id="UP000326570"/>
    </source>
</evidence>